<dbReference type="NCBIfam" id="NF033559">
    <property type="entry name" value="transpos_IS1634"/>
    <property type="match status" value="1"/>
</dbReference>
<dbReference type="InterPro" id="IPR025457">
    <property type="entry name" value="DUF4277"/>
</dbReference>
<feature type="non-terminal residue" evidence="2">
    <location>
        <position position="152"/>
    </location>
</feature>
<gene>
    <name evidence="2" type="ORF">B2A_04890</name>
</gene>
<accession>T1AJ13</accession>
<dbReference type="InterPro" id="IPR047654">
    <property type="entry name" value="IS1634_transpos"/>
</dbReference>
<dbReference type="EMBL" id="AUZZ01003333">
    <property type="protein sequence ID" value="EQD57257.1"/>
    <property type="molecule type" value="Genomic_DNA"/>
</dbReference>
<reference evidence="2" key="1">
    <citation type="submission" date="2013-08" db="EMBL/GenBank/DDBJ databases">
        <authorList>
            <person name="Mendez C."/>
            <person name="Richter M."/>
            <person name="Ferrer M."/>
            <person name="Sanchez J."/>
        </authorList>
    </citation>
    <scope>NUCLEOTIDE SEQUENCE</scope>
</reference>
<organism evidence="2">
    <name type="scientific">mine drainage metagenome</name>
    <dbReference type="NCBI Taxonomy" id="410659"/>
    <lineage>
        <taxon>unclassified sequences</taxon>
        <taxon>metagenomes</taxon>
        <taxon>ecological metagenomes</taxon>
    </lineage>
</organism>
<name>T1AJ13_9ZZZZ</name>
<dbReference type="PANTHER" id="PTHR34614">
    <property type="match status" value="1"/>
</dbReference>
<protein>
    <submittedName>
        <fullName evidence="2">Transposase</fullName>
    </submittedName>
</protein>
<evidence type="ECO:0000313" key="2">
    <source>
        <dbReference type="EMBL" id="EQD57257.1"/>
    </source>
</evidence>
<dbReference type="PANTHER" id="PTHR34614:SF2">
    <property type="entry name" value="TRANSPOSASE IS4-LIKE DOMAIN-CONTAINING PROTEIN"/>
    <property type="match status" value="1"/>
</dbReference>
<feature type="domain" description="DUF4277" evidence="1">
    <location>
        <begin position="7"/>
        <end position="60"/>
    </location>
</feature>
<evidence type="ECO:0000259" key="1">
    <source>
        <dbReference type="Pfam" id="PF14104"/>
    </source>
</evidence>
<reference evidence="2" key="2">
    <citation type="journal article" date="2014" name="ISME J.">
        <title>Microbial stratification in low pH oxic and suboxic macroscopic growths along an acid mine drainage.</title>
        <authorList>
            <person name="Mendez-Garcia C."/>
            <person name="Mesa V."/>
            <person name="Sprenger R.R."/>
            <person name="Richter M."/>
            <person name="Diez M.S."/>
            <person name="Solano J."/>
            <person name="Bargiela R."/>
            <person name="Golyshina O.V."/>
            <person name="Manteca A."/>
            <person name="Ramos J.L."/>
            <person name="Gallego J.R."/>
            <person name="Llorente I."/>
            <person name="Martins Dos Santos V.A."/>
            <person name="Jensen O.N."/>
            <person name="Pelaez A.I."/>
            <person name="Sanchez J."/>
            <person name="Ferrer M."/>
        </authorList>
    </citation>
    <scope>NUCLEOTIDE SEQUENCE</scope>
</reference>
<sequence length="152" mass="16869">MCVFGGREALYRVEQFYDGHDLERLFGPGISAHDFNDDALGRALDKLSAAGPKRVFSTLAFHALTVQEIPWDAVHGDTTSVSLYGEYEGYDEPGLLRLVPGYSKDGHPELKQLMIGLATTRDGIPMLADVMDGNTSDKVWNLRLVRELSRNL</sequence>
<dbReference type="AlphaFoldDB" id="T1AJ13"/>
<comment type="caution">
    <text evidence="2">The sequence shown here is derived from an EMBL/GenBank/DDBJ whole genome shotgun (WGS) entry which is preliminary data.</text>
</comment>
<dbReference type="Pfam" id="PF14104">
    <property type="entry name" value="DUF4277"/>
    <property type="match status" value="1"/>
</dbReference>
<proteinExistence type="predicted"/>